<dbReference type="GO" id="GO:0003676">
    <property type="term" value="F:nucleic acid binding"/>
    <property type="evidence" value="ECO:0007669"/>
    <property type="project" value="InterPro"/>
</dbReference>
<dbReference type="InterPro" id="IPR036397">
    <property type="entry name" value="RNaseH_sf"/>
</dbReference>
<dbReference type="EMBL" id="JAWNGG020000057">
    <property type="protein sequence ID" value="KAK9304987.1"/>
    <property type="molecule type" value="Genomic_DNA"/>
</dbReference>
<dbReference type="InterPro" id="IPR002156">
    <property type="entry name" value="RNaseH_domain"/>
</dbReference>
<dbReference type="InterPro" id="IPR012337">
    <property type="entry name" value="RNaseH-like_sf"/>
</dbReference>
<dbReference type="PROSITE" id="PS50879">
    <property type="entry name" value="RNASE_H_1"/>
    <property type="match status" value="1"/>
</dbReference>
<dbReference type="SUPFAM" id="SSF53098">
    <property type="entry name" value="Ribonuclease H-like"/>
    <property type="match status" value="1"/>
</dbReference>
<name>A0AAW1A4N2_9HYME</name>
<dbReference type="Pfam" id="PF00075">
    <property type="entry name" value="RNase_H"/>
    <property type="match status" value="1"/>
</dbReference>
<evidence type="ECO:0000313" key="3">
    <source>
        <dbReference type="Proteomes" id="UP001432146"/>
    </source>
</evidence>
<dbReference type="Proteomes" id="UP001432146">
    <property type="component" value="Unassembled WGS sequence"/>
</dbReference>
<evidence type="ECO:0000313" key="2">
    <source>
        <dbReference type="EMBL" id="KAK9304987.1"/>
    </source>
</evidence>
<evidence type="ECO:0000259" key="1">
    <source>
        <dbReference type="PROSITE" id="PS50879"/>
    </source>
</evidence>
<reference evidence="2 3" key="1">
    <citation type="submission" date="2024-05" db="EMBL/GenBank/DDBJ databases">
        <title>The nuclear and mitochondrial genome assemblies of Tetragonisca angustula (Apidae: Meliponini), a tiny yet remarkable pollinator in the Neotropics.</title>
        <authorList>
            <person name="Ferrari R."/>
            <person name="Ricardo P.C."/>
            <person name="Dias F.C."/>
            <person name="Araujo N.S."/>
            <person name="Soares D.O."/>
            <person name="Zhou Q.-S."/>
            <person name="Zhu C.-D."/>
            <person name="Coutinho L."/>
            <person name="Airas M.C."/>
            <person name="Batista T.M."/>
        </authorList>
    </citation>
    <scope>NUCLEOTIDE SEQUENCE [LARGE SCALE GENOMIC DNA]</scope>
    <source>
        <strain evidence="2">ASF017062</strain>
        <tissue evidence="2">Abdomen</tissue>
    </source>
</reference>
<dbReference type="Gene3D" id="3.30.420.10">
    <property type="entry name" value="Ribonuclease H-like superfamily/Ribonuclease H"/>
    <property type="match status" value="1"/>
</dbReference>
<protein>
    <recommendedName>
        <fullName evidence="1">RNase H type-1 domain-containing protein</fullName>
    </recommendedName>
</protein>
<accession>A0AAW1A4N2</accession>
<dbReference type="AlphaFoldDB" id="A0AAW1A4N2"/>
<gene>
    <name evidence="2" type="ORF">QLX08_003843</name>
</gene>
<feature type="domain" description="RNase H type-1" evidence="1">
    <location>
        <begin position="1"/>
        <end position="62"/>
    </location>
</feature>
<keyword evidence="3" id="KW-1185">Reference proteome</keyword>
<sequence length="175" mass="21010">MCLNSLNIKVKTNKYVTEIKQKLSIFKVNSCDNNRVVFMWIPSHCGVKGNELADKLAKEVAQRVHNRRLGMLFSVFEELFRKRIWAGTTNSLELKFYTKGRQYYNYFYEKRKKPWFFKKDWSRDFIVRVGRLRSNHYNSRESLARVNIIHSPVYECTHPNQDLKHIFCEEMSSEK</sequence>
<dbReference type="GO" id="GO:0004523">
    <property type="term" value="F:RNA-DNA hybrid ribonuclease activity"/>
    <property type="evidence" value="ECO:0007669"/>
    <property type="project" value="InterPro"/>
</dbReference>
<organism evidence="2 3">
    <name type="scientific">Tetragonisca angustula</name>
    <dbReference type="NCBI Taxonomy" id="166442"/>
    <lineage>
        <taxon>Eukaryota</taxon>
        <taxon>Metazoa</taxon>
        <taxon>Ecdysozoa</taxon>
        <taxon>Arthropoda</taxon>
        <taxon>Hexapoda</taxon>
        <taxon>Insecta</taxon>
        <taxon>Pterygota</taxon>
        <taxon>Neoptera</taxon>
        <taxon>Endopterygota</taxon>
        <taxon>Hymenoptera</taxon>
        <taxon>Apocrita</taxon>
        <taxon>Aculeata</taxon>
        <taxon>Apoidea</taxon>
        <taxon>Anthophila</taxon>
        <taxon>Apidae</taxon>
        <taxon>Tetragonisca</taxon>
    </lineage>
</organism>
<proteinExistence type="predicted"/>
<comment type="caution">
    <text evidence="2">The sequence shown here is derived from an EMBL/GenBank/DDBJ whole genome shotgun (WGS) entry which is preliminary data.</text>
</comment>